<feature type="region of interest" description="Disordered" evidence="3">
    <location>
        <begin position="1"/>
        <end position="33"/>
    </location>
</feature>
<protein>
    <submittedName>
        <fullName evidence="5">Monosaccharide ABC transporter substrate-binding protein (CUT2 family)</fullName>
    </submittedName>
</protein>
<feature type="domain" description="Periplasmic binding protein" evidence="4">
    <location>
        <begin position="83"/>
        <end position="333"/>
    </location>
</feature>
<dbReference type="EMBL" id="QJJV01000005">
    <property type="protein sequence ID" value="PXX18185.1"/>
    <property type="molecule type" value="Genomic_DNA"/>
</dbReference>
<dbReference type="InterPro" id="IPR028082">
    <property type="entry name" value="Peripla_BP_I"/>
</dbReference>
<dbReference type="SUPFAM" id="SSF53822">
    <property type="entry name" value="Periplasmic binding protein-like I"/>
    <property type="match status" value="1"/>
</dbReference>
<keyword evidence="6" id="KW-1185">Reference proteome</keyword>
<dbReference type="PROSITE" id="PS51318">
    <property type="entry name" value="TAT"/>
    <property type="match status" value="1"/>
</dbReference>
<sequence length="388" mass="40641">MAQQRDDEHSGNQGNNDNADNANNSANNSAPGGVFSSARRGLMQGAGLGAALSLLGAAGGAGGLISSAQAAEAAFPSHKKWKIVFVNHVTTNPFFVPTQYGIQDACSLLGMDYQWTGSATSDAGEMVRAVNSAIAAKADAIAVPIVDPSAFDKPIQAALDAGIPVFAYNADAPRGKTNPRLAYIGQDLYLSGYQMGERIVSLIDSGMVALFIATPGQLNIQPRLDGASDAIKKSGKKIDIQTVATGATVNEELSKIKSFYLGHQDLKGMFAVDAGSTQGVAQVMKESNLPSKGVHGGGFDLLPTTIQLIHEGFLDFTIDQQPYVQGFYTVMEAFVFLASGGLVGPANINTGLKFVTKATVEPYLNTSTRYEGKTTKPQIVPMSGAIKS</sequence>
<dbReference type="Proteomes" id="UP000247515">
    <property type="component" value="Unassembled WGS sequence"/>
</dbReference>
<gene>
    <name evidence="5" type="ORF">C7400_105247</name>
</gene>
<reference evidence="5 6" key="1">
    <citation type="submission" date="2018-05" db="EMBL/GenBank/DDBJ databases">
        <title>Genomic Encyclopedia of Type Strains, Phase IV (KMG-V): Genome sequencing to study the core and pangenomes of soil and plant-associated prokaryotes.</title>
        <authorList>
            <person name="Whitman W."/>
        </authorList>
    </citation>
    <scope>NUCLEOTIDE SEQUENCE [LARGE SCALE GENOMIC DNA]</scope>
    <source>
        <strain evidence="5 6">SIr-6563</strain>
    </source>
</reference>
<dbReference type="InterPro" id="IPR025997">
    <property type="entry name" value="SBP_2_dom"/>
</dbReference>
<evidence type="ECO:0000313" key="6">
    <source>
        <dbReference type="Proteomes" id="UP000247515"/>
    </source>
</evidence>
<organism evidence="5 6">
    <name type="scientific">Paraburkholderia tropica</name>
    <dbReference type="NCBI Taxonomy" id="92647"/>
    <lineage>
        <taxon>Bacteria</taxon>
        <taxon>Pseudomonadati</taxon>
        <taxon>Pseudomonadota</taxon>
        <taxon>Betaproteobacteria</taxon>
        <taxon>Burkholderiales</taxon>
        <taxon>Burkholderiaceae</taxon>
        <taxon>Paraburkholderia</taxon>
    </lineage>
</organism>
<comment type="similarity">
    <text evidence="2">Belongs to the bacterial solute-binding protein 2 family.</text>
</comment>
<comment type="caution">
    <text evidence="5">The sequence shown here is derived from an EMBL/GenBank/DDBJ whole genome shotgun (WGS) entry which is preliminary data.</text>
</comment>
<evidence type="ECO:0000256" key="3">
    <source>
        <dbReference type="SAM" id="MobiDB-lite"/>
    </source>
</evidence>
<feature type="compositionally biased region" description="Basic and acidic residues" evidence="3">
    <location>
        <begin position="1"/>
        <end position="10"/>
    </location>
</feature>
<proteinExistence type="inferred from homology"/>
<feature type="compositionally biased region" description="Low complexity" evidence="3">
    <location>
        <begin position="15"/>
        <end position="30"/>
    </location>
</feature>
<name>A0ABX5MVN8_9BURK</name>
<dbReference type="RefSeq" id="WP_082992184.1">
    <property type="nucleotide sequence ID" value="NZ_CADFGS010000017.1"/>
</dbReference>
<accession>A0ABX5MVN8</accession>
<dbReference type="InterPro" id="IPR006311">
    <property type="entry name" value="TAT_signal"/>
</dbReference>
<evidence type="ECO:0000259" key="4">
    <source>
        <dbReference type="Pfam" id="PF13407"/>
    </source>
</evidence>
<evidence type="ECO:0000256" key="2">
    <source>
        <dbReference type="ARBA" id="ARBA00007639"/>
    </source>
</evidence>
<evidence type="ECO:0000313" key="5">
    <source>
        <dbReference type="EMBL" id="PXX18185.1"/>
    </source>
</evidence>
<dbReference type="Gene3D" id="3.40.50.2300">
    <property type="match status" value="2"/>
</dbReference>
<dbReference type="CDD" id="cd19965">
    <property type="entry name" value="PBP1_ABC_sugar_binding-like"/>
    <property type="match status" value="1"/>
</dbReference>
<dbReference type="PANTHER" id="PTHR30036:SF7">
    <property type="entry name" value="ABC TRANSPORTER PERIPLASMIC-BINDING PROTEIN YPHF"/>
    <property type="match status" value="1"/>
</dbReference>
<dbReference type="PANTHER" id="PTHR30036">
    <property type="entry name" value="D-XYLOSE-BINDING PERIPLASMIC PROTEIN"/>
    <property type="match status" value="1"/>
</dbReference>
<comment type="subcellular location">
    <subcellularLocation>
        <location evidence="1">Periplasm</location>
    </subcellularLocation>
</comment>
<dbReference type="InterPro" id="IPR050555">
    <property type="entry name" value="Bact_Solute-Bind_Prot2"/>
</dbReference>
<dbReference type="Pfam" id="PF13407">
    <property type="entry name" value="Peripla_BP_4"/>
    <property type="match status" value="1"/>
</dbReference>
<evidence type="ECO:0000256" key="1">
    <source>
        <dbReference type="ARBA" id="ARBA00004418"/>
    </source>
</evidence>